<dbReference type="InterPro" id="IPR052551">
    <property type="entry name" value="UV-DNA_repair_photolyase"/>
</dbReference>
<evidence type="ECO:0008006" key="3">
    <source>
        <dbReference type="Google" id="ProtNLM"/>
    </source>
</evidence>
<keyword evidence="2" id="KW-1185">Reference proteome</keyword>
<evidence type="ECO:0000313" key="1">
    <source>
        <dbReference type="EMBL" id="BDI20602.1"/>
    </source>
</evidence>
<evidence type="ECO:0000313" key="2">
    <source>
        <dbReference type="Proteomes" id="UP001055453"/>
    </source>
</evidence>
<dbReference type="Gene3D" id="1.10.579.10">
    <property type="entry name" value="DNA Cyclobutane Dipyrimidine Photolyase, subunit A, domain 3"/>
    <property type="match status" value="1"/>
</dbReference>
<organism evidence="1 2">
    <name type="scientific">Nostoc cf. commune SO-36</name>
    <dbReference type="NCBI Taxonomy" id="449208"/>
    <lineage>
        <taxon>Bacteria</taxon>
        <taxon>Bacillati</taxon>
        <taxon>Cyanobacteriota</taxon>
        <taxon>Cyanophyceae</taxon>
        <taxon>Nostocales</taxon>
        <taxon>Nostocaceae</taxon>
        <taxon>Nostoc</taxon>
    </lineage>
</organism>
<dbReference type="Gene3D" id="1.10.10.1710">
    <property type="entry name" value="Deoxyribodipyrimidine photolyase-related"/>
    <property type="match status" value="1"/>
</dbReference>
<dbReference type="InterPro" id="IPR036134">
    <property type="entry name" value="Crypto/Photolyase_FAD-like_sf"/>
</dbReference>
<dbReference type="EMBL" id="AP025733">
    <property type="protein sequence ID" value="BDI20602.1"/>
    <property type="molecule type" value="Genomic_DNA"/>
</dbReference>
<reference evidence="1" key="1">
    <citation type="submission" date="2022-04" db="EMBL/GenBank/DDBJ databases">
        <title>Complete genome sequence of a cyanobacterium, Nostoc sp. SO-36, isolated in Antarctica.</title>
        <authorList>
            <person name="Kanesaki Y."/>
            <person name="Effendi D."/>
            <person name="Sakamoto T."/>
            <person name="Ohtani S."/>
            <person name="Awai K."/>
        </authorList>
    </citation>
    <scope>NUCLEOTIDE SEQUENCE</scope>
    <source>
        <strain evidence="1">SO-36</strain>
        <plasmid evidence="1">pANSO36A</plasmid>
    </source>
</reference>
<protein>
    <recommendedName>
        <fullName evidence="3">Cryptochrome/DNA photolyase FAD-binding domain-containing protein</fullName>
    </recommendedName>
</protein>
<proteinExistence type="predicted"/>
<dbReference type="PANTHER" id="PTHR38657:SF1">
    <property type="entry name" value="SLR1343 PROTEIN"/>
    <property type="match status" value="1"/>
</dbReference>
<gene>
    <name evidence="1" type="ORF">ANSO36C_64040</name>
</gene>
<name>A0ABN6QGN0_NOSCO</name>
<keyword evidence="1" id="KW-0614">Plasmid</keyword>
<sequence>MQTNVMGMGQFADGGMVASKPYAASANYINNMSDYCKNCAYNHRERTAENACLFNFFYWDFLARHYDKLKKQPRMTQILRNLERISPLELQTIRTLADNWHTTQATTI</sequence>
<geneLocation type="plasmid" evidence="1 2">
    <name>pANSO36A</name>
</geneLocation>
<dbReference type="Proteomes" id="UP001055453">
    <property type="component" value="Plasmid pANSO36A"/>
</dbReference>
<accession>A0ABN6QGN0</accession>
<dbReference type="PANTHER" id="PTHR38657">
    <property type="entry name" value="SLR1343 PROTEIN"/>
    <property type="match status" value="1"/>
</dbReference>
<dbReference type="SUPFAM" id="SSF48173">
    <property type="entry name" value="Cryptochrome/photolyase FAD-binding domain"/>
    <property type="match status" value="1"/>
</dbReference>